<feature type="domain" description="Glycosyl transferase family 1" evidence="2">
    <location>
        <begin position="553"/>
        <end position="654"/>
    </location>
</feature>
<gene>
    <name evidence="5" type="ORF">IQ13_1787</name>
</gene>
<evidence type="ECO:0000259" key="2">
    <source>
        <dbReference type="Pfam" id="PF00534"/>
    </source>
</evidence>
<dbReference type="GO" id="GO:0016757">
    <property type="term" value="F:glycosyltransferase activity"/>
    <property type="evidence" value="ECO:0007669"/>
    <property type="project" value="InterPro"/>
</dbReference>
<evidence type="ECO:0000313" key="5">
    <source>
        <dbReference type="EMBL" id="TWI83674.1"/>
    </source>
</evidence>
<dbReference type="SUPFAM" id="SSF53756">
    <property type="entry name" value="UDP-Glycosyltransferase/glycogen phosphorylase"/>
    <property type="match status" value="1"/>
</dbReference>
<dbReference type="Pfam" id="PF02709">
    <property type="entry name" value="Glyco_transf_7C"/>
    <property type="match status" value="1"/>
</dbReference>
<dbReference type="PANTHER" id="PTHR43179:SF7">
    <property type="entry name" value="RHAMNOSYLTRANSFERASE WBBL"/>
    <property type="match status" value="1"/>
</dbReference>
<dbReference type="EMBL" id="VLLE01000003">
    <property type="protein sequence ID" value="TWI83674.1"/>
    <property type="molecule type" value="Genomic_DNA"/>
</dbReference>
<dbReference type="AlphaFoldDB" id="A0A562SRN0"/>
<comment type="caution">
    <text evidence="5">The sequence shown here is derived from an EMBL/GenBank/DDBJ whole genome shotgun (WGS) entry which is preliminary data.</text>
</comment>
<dbReference type="InterPro" id="IPR001296">
    <property type="entry name" value="Glyco_trans_1"/>
</dbReference>
<sequence length="795" mass="92705">MKIGELYNKLTYSIKKTEYCYSDNTANLNNVPKFNKVSFAPYGSNMCIVLLSLNRVNLTIRLLTSVEYYIPEFKGEILIIDNNSSAAQKKLLKEFTSTCSCPIKIIELQENLGVGNARNYAASQTKKDWIMFLDNDMFFVEDPLESVQQAINTLGVNFLNLPLINYDNKSVFALGGALFTWPTNETFFSGGGSCYNFKTDLEYNDLEIEAPFLSDFLFGGACILNRQEFLDIGGFDRNMFVGFEDIDFSLRLYKKGYKIGNLHKFVVVHNHKPSSDKDDIEAEKKRFNNDIIKASAEAFEKKNGLVVYDKHTEDWLKQKQDQLITASTSKKGDEIKKRIALIVDVKNWAFHNIAKNIEHHLSHKYNFTIYFQSEYAWEKWLDLYPILYKEKYDLLFFFWRPVYKHLFSVDLKNYLEYKFSISRNQFEDFLNETILLTGVYDHLYLQELDKQNNIDIFNNNIDGYFVSSHKLMNIYNKISEYKKPYCVIQDGVDINKFYRKKEKAFSSHNSPLVVGWAGNSAWGQSEDGIDHKGFISIIKPAVEELIQEGYAIKLTYADKQEPHTHIDPANMVDYYNQLDVYICASDIEGTPNPVLESMACGIAVISTDVGIVKEVFGKLQKEYILTERSKEALKKLLLNLIKNREILESLSKENEIRIKNWTWEGRCERFDELFDYYFNQKEMGKLHKKQFPYNSAIYREQLHTNEHLSNFPEINNSQLSTNTTKDTVNTLEQISLEKAEAFSELANYWEKNASEIKSWYHKEYEVLPLWYKRFGHIIKVIRKDRSLKSLFSKSQ</sequence>
<keyword evidence="1 5" id="KW-0808">Transferase</keyword>
<dbReference type="InterPro" id="IPR027791">
    <property type="entry name" value="Galactosyl_T_C"/>
</dbReference>
<dbReference type="InterPro" id="IPR001173">
    <property type="entry name" value="Glyco_trans_2-like"/>
</dbReference>
<name>A0A562SRN0_9BACT</name>
<dbReference type="PANTHER" id="PTHR43179">
    <property type="entry name" value="RHAMNOSYLTRANSFERASE WBBL"/>
    <property type="match status" value="1"/>
</dbReference>
<dbReference type="Pfam" id="PF00535">
    <property type="entry name" value="Glycos_transf_2"/>
    <property type="match status" value="1"/>
</dbReference>
<dbReference type="Proteomes" id="UP000316167">
    <property type="component" value="Unassembled WGS sequence"/>
</dbReference>
<evidence type="ECO:0000259" key="3">
    <source>
        <dbReference type="Pfam" id="PF00535"/>
    </source>
</evidence>
<protein>
    <submittedName>
        <fullName evidence="5">GT2 family glycosyltransferase</fullName>
    </submittedName>
</protein>
<dbReference type="Pfam" id="PF00534">
    <property type="entry name" value="Glycos_transf_1"/>
    <property type="match status" value="1"/>
</dbReference>
<keyword evidence="6" id="KW-1185">Reference proteome</keyword>
<dbReference type="OrthoDB" id="894435at2"/>
<dbReference type="SUPFAM" id="SSF53448">
    <property type="entry name" value="Nucleotide-diphospho-sugar transferases"/>
    <property type="match status" value="1"/>
</dbReference>
<dbReference type="Gene3D" id="3.90.550.10">
    <property type="entry name" value="Spore Coat Polysaccharide Biosynthesis Protein SpsA, Chain A"/>
    <property type="match status" value="1"/>
</dbReference>
<dbReference type="Gene3D" id="3.40.50.2000">
    <property type="entry name" value="Glycogen Phosphorylase B"/>
    <property type="match status" value="1"/>
</dbReference>
<feature type="domain" description="Glycosyltransferase 2-like" evidence="3">
    <location>
        <begin position="48"/>
        <end position="165"/>
    </location>
</feature>
<dbReference type="RefSeq" id="WP_144885969.1">
    <property type="nucleotide sequence ID" value="NZ_VLLE01000003.1"/>
</dbReference>
<organism evidence="5 6">
    <name type="scientific">Lacibacter cauensis</name>
    <dbReference type="NCBI Taxonomy" id="510947"/>
    <lineage>
        <taxon>Bacteria</taxon>
        <taxon>Pseudomonadati</taxon>
        <taxon>Bacteroidota</taxon>
        <taxon>Chitinophagia</taxon>
        <taxon>Chitinophagales</taxon>
        <taxon>Chitinophagaceae</taxon>
        <taxon>Lacibacter</taxon>
    </lineage>
</organism>
<evidence type="ECO:0000256" key="1">
    <source>
        <dbReference type="ARBA" id="ARBA00022679"/>
    </source>
</evidence>
<evidence type="ECO:0000313" key="6">
    <source>
        <dbReference type="Proteomes" id="UP000316167"/>
    </source>
</evidence>
<proteinExistence type="predicted"/>
<reference evidence="5 6" key="1">
    <citation type="journal article" date="2015" name="Stand. Genomic Sci.">
        <title>Genomic Encyclopedia of Bacterial and Archaeal Type Strains, Phase III: the genomes of soil and plant-associated and newly described type strains.</title>
        <authorList>
            <person name="Whitman W.B."/>
            <person name="Woyke T."/>
            <person name="Klenk H.P."/>
            <person name="Zhou Y."/>
            <person name="Lilburn T.G."/>
            <person name="Beck B.J."/>
            <person name="De Vos P."/>
            <person name="Vandamme P."/>
            <person name="Eisen J.A."/>
            <person name="Garrity G."/>
            <person name="Hugenholtz P."/>
            <person name="Kyrpides N.C."/>
        </authorList>
    </citation>
    <scope>NUCLEOTIDE SEQUENCE [LARGE SCALE GENOMIC DNA]</scope>
    <source>
        <strain evidence="5 6">CGMCC 1.7271</strain>
    </source>
</reference>
<dbReference type="InterPro" id="IPR029044">
    <property type="entry name" value="Nucleotide-diphossugar_trans"/>
</dbReference>
<evidence type="ECO:0000259" key="4">
    <source>
        <dbReference type="Pfam" id="PF02709"/>
    </source>
</evidence>
<accession>A0A562SRN0</accession>
<feature type="domain" description="Galactosyltransferase C-terminal" evidence="4">
    <location>
        <begin position="216"/>
        <end position="264"/>
    </location>
</feature>